<dbReference type="RefSeq" id="WP_079590654.1">
    <property type="nucleotide sequence ID" value="NZ_FUYN01000010.1"/>
</dbReference>
<dbReference type="GO" id="GO:0005198">
    <property type="term" value="F:structural molecule activity"/>
    <property type="evidence" value="ECO:0007669"/>
    <property type="project" value="UniProtKB-UniRule"/>
</dbReference>
<sequence length="515" mass="56959">MRSTFAGLSIASSGLFAAQRALDITGHNIANTNTRGYTRQRLNQSAQNPMDIQGGQGQLGLGVKMQFISQVRDEMLDIKYRQEVNTLGEWEEKYNSLTQVESIFNEPSDTGIRKIMDGFFEGINSLTKDPSNPTNRSVFLQKAIGLAQNFNDMYSRFEKMVVDSNEEVEASVRAINSMATQIAKLNRQILESELDGSRANDLRDARNLLIDDLSKLVDLEVKNVPINEGKSSTLTILIQGTPLVNHVDTNVLELVPKQDHPMYTDGQLMDPQREDLKNIKVSNIKWASGSSLNQNKLGGTIGGQLQQRDGFKDETKGTAYYIRFLSEFSNAFATEINNIHKNGFALNGAGVSGEDLFKGDGTGFISASQIKVNQVLLDDPTKLALGLGDGSPDNNKNALEMLNIRNKKDFKIEMVYGNPPTSTVVLGEGTPEDVLKTMIASLGVDAQEAKRMFNNQQYLTEEVDSFRLSVSGVSQDEEMSNMIKFQHAYNAAARMITTVDEMIDVIINRMGRVGL</sequence>
<keyword evidence="12" id="KW-1185">Reference proteome</keyword>
<dbReference type="NCBIfam" id="TIGR02492">
    <property type="entry name" value="flgK_ends"/>
    <property type="match status" value="1"/>
</dbReference>
<protein>
    <recommendedName>
        <fullName evidence="4 7">Flagellar hook-associated protein 1</fullName>
        <shortName evidence="7">HAP1</shortName>
    </recommendedName>
</protein>
<dbReference type="AlphaFoldDB" id="A0A1T5DIM6"/>
<evidence type="ECO:0000256" key="3">
    <source>
        <dbReference type="ARBA" id="ARBA00009677"/>
    </source>
</evidence>
<feature type="domain" description="Flagellar hook-associated protein FlgK helical" evidence="10">
    <location>
        <begin position="97"/>
        <end position="357"/>
    </location>
</feature>
<evidence type="ECO:0000256" key="5">
    <source>
        <dbReference type="ARBA" id="ARBA00022525"/>
    </source>
</evidence>
<dbReference type="SUPFAM" id="SSF64518">
    <property type="entry name" value="Phase 1 flagellin"/>
    <property type="match status" value="1"/>
</dbReference>
<organism evidence="11 12">
    <name type="scientific">Acetoanaerobium noterae</name>
    <dbReference type="NCBI Taxonomy" id="745369"/>
    <lineage>
        <taxon>Bacteria</taxon>
        <taxon>Bacillati</taxon>
        <taxon>Bacillota</taxon>
        <taxon>Clostridia</taxon>
        <taxon>Peptostreptococcales</taxon>
        <taxon>Filifactoraceae</taxon>
        <taxon>Acetoanaerobium</taxon>
    </lineage>
</organism>
<dbReference type="InterPro" id="IPR002371">
    <property type="entry name" value="FlgK"/>
</dbReference>
<dbReference type="Pfam" id="PF00460">
    <property type="entry name" value="Flg_bb_rod"/>
    <property type="match status" value="1"/>
</dbReference>
<evidence type="ECO:0000259" key="10">
    <source>
        <dbReference type="Pfam" id="PF22638"/>
    </source>
</evidence>
<feature type="domain" description="Flagellar basal body rod protein N-terminal" evidence="8">
    <location>
        <begin position="9"/>
        <end position="38"/>
    </location>
</feature>
<evidence type="ECO:0000256" key="2">
    <source>
        <dbReference type="ARBA" id="ARBA00004613"/>
    </source>
</evidence>
<dbReference type="PRINTS" id="PR01005">
    <property type="entry name" value="FLGHOOKAP1"/>
</dbReference>
<accession>A0A1T5DIM6</accession>
<evidence type="ECO:0000256" key="1">
    <source>
        <dbReference type="ARBA" id="ARBA00004365"/>
    </source>
</evidence>
<evidence type="ECO:0000259" key="9">
    <source>
        <dbReference type="Pfam" id="PF06429"/>
    </source>
</evidence>
<dbReference type="InterPro" id="IPR001444">
    <property type="entry name" value="Flag_bb_rod_N"/>
</dbReference>
<dbReference type="Pfam" id="PF22638">
    <property type="entry name" value="FlgK_D1"/>
    <property type="match status" value="1"/>
</dbReference>
<dbReference type="EMBL" id="FUYN01000010">
    <property type="protein sequence ID" value="SKB71598.1"/>
    <property type="molecule type" value="Genomic_DNA"/>
</dbReference>
<dbReference type="PANTHER" id="PTHR30033:SF1">
    <property type="entry name" value="FLAGELLAR HOOK-ASSOCIATED PROTEIN 1"/>
    <property type="match status" value="1"/>
</dbReference>
<dbReference type="PANTHER" id="PTHR30033">
    <property type="entry name" value="FLAGELLAR HOOK-ASSOCIATED PROTEIN 1"/>
    <property type="match status" value="1"/>
</dbReference>
<evidence type="ECO:0000313" key="11">
    <source>
        <dbReference type="EMBL" id="SKB71598.1"/>
    </source>
</evidence>
<dbReference type="Proteomes" id="UP000243406">
    <property type="component" value="Unassembled WGS sequence"/>
</dbReference>
<dbReference type="GO" id="GO:0009424">
    <property type="term" value="C:bacterial-type flagellum hook"/>
    <property type="evidence" value="ECO:0007669"/>
    <property type="project" value="UniProtKB-UniRule"/>
</dbReference>
<evidence type="ECO:0000313" key="12">
    <source>
        <dbReference type="Proteomes" id="UP000243406"/>
    </source>
</evidence>
<keyword evidence="11" id="KW-0282">Flagellum</keyword>
<dbReference type="OrthoDB" id="9802553at2"/>
<keyword evidence="11" id="KW-0966">Cell projection</keyword>
<dbReference type="Pfam" id="PF06429">
    <property type="entry name" value="Flg_bbr_C"/>
    <property type="match status" value="1"/>
</dbReference>
<evidence type="ECO:0000259" key="8">
    <source>
        <dbReference type="Pfam" id="PF00460"/>
    </source>
</evidence>
<keyword evidence="6 7" id="KW-0975">Bacterial flagellum</keyword>
<gene>
    <name evidence="7" type="primary">flgK</name>
    <name evidence="11" type="ORF">SAMN02745120_0004</name>
</gene>
<name>A0A1T5DIM6_9FIRM</name>
<evidence type="ECO:0000256" key="4">
    <source>
        <dbReference type="ARBA" id="ARBA00016244"/>
    </source>
</evidence>
<comment type="similarity">
    <text evidence="3 7">Belongs to the flagella basal body rod proteins family.</text>
</comment>
<dbReference type="GO" id="GO:0044780">
    <property type="term" value="P:bacterial-type flagellum assembly"/>
    <property type="evidence" value="ECO:0007669"/>
    <property type="project" value="InterPro"/>
</dbReference>
<feature type="domain" description="Flagellar basal-body/hook protein C-terminal" evidence="9">
    <location>
        <begin position="468"/>
        <end position="508"/>
    </location>
</feature>
<comment type="subcellular location">
    <subcellularLocation>
        <location evidence="1 7">Bacterial flagellum</location>
    </subcellularLocation>
    <subcellularLocation>
        <location evidence="2 7">Secreted</location>
    </subcellularLocation>
</comment>
<dbReference type="InterPro" id="IPR010930">
    <property type="entry name" value="Flg_bb/hook_C_dom"/>
</dbReference>
<reference evidence="12" key="1">
    <citation type="submission" date="2017-02" db="EMBL/GenBank/DDBJ databases">
        <authorList>
            <person name="Varghese N."/>
            <person name="Submissions S."/>
        </authorList>
    </citation>
    <scope>NUCLEOTIDE SEQUENCE [LARGE SCALE GENOMIC DNA]</scope>
    <source>
        <strain evidence="12">ATCC 35199</strain>
    </source>
</reference>
<keyword evidence="11" id="KW-0969">Cilium</keyword>
<keyword evidence="5 7" id="KW-0964">Secreted</keyword>
<proteinExistence type="inferred from homology"/>
<evidence type="ECO:0000256" key="6">
    <source>
        <dbReference type="ARBA" id="ARBA00023143"/>
    </source>
</evidence>
<evidence type="ECO:0000256" key="7">
    <source>
        <dbReference type="RuleBase" id="RU362065"/>
    </source>
</evidence>
<dbReference type="InterPro" id="IPR053927">
    <property type="entry name" value="FlgK_helical"/>
</dbReference>
<dbReference type="GO" id="GO:0005576">
    <property type="term" value="C:extracellular region"/>
    <property type="evidence" value="ECO:0007669"/>
    <property type="project" value="UniProtKB-SubCell"/>
</dbReference>